<feature type="compositionally biased region" description="Low complexity" evidence="11">
    <location>
        <begin position="450"/>
        <end position="468"/>
    </location>
</feature>
<dbReference type="SMART" id="SM00399">
    <property type="entry name" value="ZnF_C4"/>
    <property type="match status" value="1"/>
</dbReference>
<keyword evidence="5" id="KW-0862">Zinc</keyword>
<dbReference type="Pfam" id="PF00104">
    <property type="entry name" value="Hormone_recep"/>
    <property type="match status" value="1"/>
</dbReference>
<dbReference type="GO" id="GO:0005634">
    <property type="term" value="C:nucleus"/>
    <property type="evidence" value="ECO:0007669"/>
    <property type="project" value="UniProtKB-SubCell"/>
</dbReference>
<evidence type="ECO:0000259" key="12">
    <source>
        <dbReference type="PROSITE" id="PS51030"/>
    </source>
</evidence>
<keyword evidence="8" id="KW-0804">Transcription</keyword>
<dbReference type="SUPFAM" id="SSF57716">
    <property type="entry name" value="Glucocorticoid receptor-like (DNA-binding domain)"/>
    <property type="match status" value="1"/>
</dbReference>
<evidence type="ECO:0000313" key="15">
    <source>
        <dbReference type="Proteomes" id="UP000694556"/>
    </source>
</evidence>
<protein>
    <submittedName>
        <fullName evidence="14">RAR related orphan receptor C</fullName>
    </submittedName>
</protein>
<name>A0A8C3CRJ7_CAIMO</name>
<dbReference type="Gene3D" id="1.10.565.10">
    <property type="entry name" value="Retinoid X Receptor"/>
    <property type="match status" value="1"/>
</dbReference>
<dbReference type="Pfam" id="PF00105">
    <property type="entry name" value="zf-C4"/>
    <property type="match status" value="1"/>
</dbReference>
<dbReference type="PANTHER" id="PTHR45805:SF1">
    <property type="entry name" value="NUCLEAR RECEPTOR ROR-GAMMA"/>
    <property type="match status" value="1"/>
</dbReference>
<keyword evidence="6" id="KW-0805">Transcription regulation</keyword>
<dbReference type="Ensembl" id="ENSCMMT00000026132.1">
    <property type="protein sequence ID" value="ENSCMMP00000023865.1"/>
    <property type="gene ID" value="ENSCMMG00000014868.1"/>
</dbReference>
<dbReference type="InterPro" id="IPR013088">
    <property type="entry name" value="Znf_NHR/GATA"/>
</dbReference>
<accession>A0A8C3CRJ7</accession>
<evidence type="ECO:0000256" key="10">
    <source>
        <dbReference type="ARBA" id="ARBA00023242"/>
    </source>
</evidence>
<feature type="region of interest" description="Disordered" evidence="11">
    <location>
        <begin position="562"/>
        <end position="595"/>
    </location>
</feature>
<keyword evidence="10" id="KW-0539">Nucleus</keyword>
<feature type="compositionally biased region" description="Low complexity" evidence="11">
    <location>
        <begin position="480"/>
        <end position="489"/>
    </location>
</feature>
<keyword evidence="2" id="KW-0217">Developmental protein</keyword>
<feature type="region of interest" description="Disordered" evidence="11">
    <location>
        <begin position="35"/>
        <end position="64"/>
    </location>
</feature>
<feature type="compositionally biased region" description="Basic and acidic residues" evidence="11">
    <location>
        <begin position="252"/>
        <end position="280"/>
    </location>
</feature>
<dbReference type="InterPro" id="IPR001723">
    <property type="entry name" value="Nuclear_hrmn_rcpt"/>
</dbReference>
<dbReference type="Proteomes" id="UP000694556">
    <property type="component" value="Chromosome 26"/>
</dbReference>
<evidence type="ECO:0000256" key="5">
    <source>
        <dbReference type="ARBA" id="ARBA00022833"/>
    </source>
</evidence>
<dbReference type="AlphaFoldDB" id="A0A8C3CRJ7"/>
<evidence type="ECO:0000256" key="6">
    <source>
        <dbReference type="ARBA" id="ARBA00023015"/>
    </source>
</evidence>
<dbReference type="PROSITE" id="PS51843">
    <property type="entry name" value="NR_LBD"/>
    <property type="match status" value="1"/>
</dbReference>
<reference evidence="14" key="3">
    <citation type="submission" date="2025-09" db="UniProtKB">
        <authorList>
            <consortium name="Ensembl"/>
        </authorList>
    </citation>
    <scope>IDENTIFICATION</scope>
</reference>
<dbReference type="SUPFAM" id="SSF48508">
    <property type="entry name" value="Nuclear receptor ligand-binding domain"/>
    <property type="match status" value="1"/>
</dbReference>
<comment type="subcellular location">
    <subcellularLocation>
        <location evidence="1">Nucleus</location>
    </subcellularLocation>
</comment>
<dbReference type="PANTHER" id="PTHR45805">
    <property type="entry name" value="NUCLEAR HORMONE RECEPTOR HR3-RELATED"/>
    <property type="match status" value="1"/>
</dbReference>
<proteinExistence type="predicted"/>
<dbReference type="InterPro" id="IPR001628">
    <property type="entry name" value="Znf_hrmn_rcpt"/>
</dbReference>
<feature type="region of interest" description="Disordered" evidence="11">
    <location>
        <begin position="87"/>
        <end position="108"/>
    </location>
</feature>
<feature type="domain" description="NR LBD" evidence="13">
    <location>
        <begin position="301"/>
        <end position="731"/>
    </location>
</feature>
<dbReference type="PROSITE" id="PS51030">
    <property type="entry name" value="NUCLEAR_REC_DBD_2"/>
    <property type="match status" value="1"/>
</dbReference>
<sequence length="731" mass="78354">MDPMSPQGSCKPIGDVGSHRGCGTGWSRRWQLVPWVSPRGPREPGGAVGAHTLPPARSPHRGDPLQDLRGQILGDPLRRHHLRGLQGERAAGTGGTGGAGGGTAVTPRRGADPLPVFLVTPPPVAVPPAQGFFRRSQQGSLSYACSRQQNCPIDRASRNRCQHCRLQKCLRLGMSRDAVKFGRMSKKQRDRLHAEVQQQLEQRQRERAAQGGAAFALGLPGCCGHPLPPTGTPGCPGPCEGRAACSPGTEAEGERREGAARDRDRDRDGDGDGDRDRDGPDLCPRPDVGSGLESPTCSGMEIELLAQDVLRSHRETSQPRAEELQQRRWDTFSREEICAYQRKPMQEMWERCAGRLTEAIQHVVEFAKRLRGFMELCQNDQIVLLKAGAMEVVLVRMCRAFNPDNRTVLFEGKYAGTELFRSLGRDGDTGGTRGGGAGGVPRAPGGGADQGSPQAATSSSAPSSTSRRACARCGSRRARWPSSAPSSSSTPVRGPLPPAFAQILALLSQSGCWVVGVGGPAPVWSLWGPHPASLSLSPSLSCPRPVVPIAVPTPSWSQRCPHPRHHPCPRPQPAPAHIPVHLQPHPHTHPTLTPSLTPSHPFPTLILSLSPSLSPSPSPPSPARPHVPVPCPQTARGCRSRRRWRGCGGAWRWPSACCCAGHTARGCWPGCEGRGAPEGARAWGCRGMWGVPRVWGCWGVLGGGAWGWGGHWGGGWGWWWDMGCRGGRGVP</sequence>
<evidence type="ECO:0000256" key="1">
    <source>
        <dbReference type="ARBA" id="ARBA00004123"/>
    </source>
</evidence>
<evidence type="ECO:0000259" key="13">
    <source>
        <dbReference type="PROSITE" id="PS51843"/>
    </source>
</evidence>
<dbReference type="GO" id="GO:0000978">
    <property type="term" value="F:RNA polymerase II cis-regulatory region sequence-specific DNA binding"/>
    <property type="evidence" value="ECO:0007669"/>
    <property type="project" value="TreeGrafter"/>
</dbReference>
<evidence type="ECO:0000256" key="9">
    <source>
        <dbReference type="ARBA" id="ARBA00023170"/>
    </source>
</evidence>
<dbReference type="Gene3D" id="3.30.50.10">
    <property type="entry name" value="Erythroid Transcription Factor GATA-1, subunit A"/>
    <property type="match status" value="1"/>
</dbReference>
<dbReference type="InterPro" id="IPR000536">
    <property type="entry name" value="Nucl_hrmn_rcpt_lig-bd"/>
</dbReference>
<dbReference type="PRINTS" id="PR01293">
    <property type="entry name" value="RORNUCRECPTR"/>
</dbReference>
<keyword evidence="15" id="KW-1185">Reference proteome</keyword>
<dbReference type="InterPro" id="IPR035500">
    <property type="entry name" value="NHR-like_dom_sf"/>
</dbReference>
<feature type="region of interest" description="Disordered" evidence="11">
    <location>
        <begin position="424"/>
        <end position="468"/>
    </location>
</feature>
<organism evidence="14 15">
    <name type="scientific">Cairina moschata</name>
    <name type="common">Muscovy duck</name>
    <dbReference type="NCBI Taxonomy" id="8855"/>
    <lineage>
        <taxon>Eukaryota</taxon>
        <taxon>Metazoa</taxon>
        <taxon>Chordata</taxon>
        <taxon>Craniata</taxon>
        <taxon>Vertebrata</taxon>
        <taxon>Euteleostomi</taxon>
        <taxon>Archelosauria</taxon>
        <taxon>Archosauria</taxon>
        <taxon>Dinosauria</taxon>
        <taxon>Saurischia</taxon>
        <taxon>Theropoda</taxon>
        <taxon>Coelurosauria</taxon>
        <taxon>Aves</taxon>
        <taxon>Neognathae</taxon>
        <taxon>Galloanserae</taxon>
        <taxon>Anseriformes</taxon>
        <taxon>Anatidae</taxon>
        <taxon>Anatinae</taxon>
        <taxon>Cairina</taxon>
    </lineage>
</organism>
<dbReference type="GO" id="GO:0004879">
    <property type="term" value="F:nuclear receptor activity"/>
    <property type="evidence" value="ECO:0007669"/>
    <property type="project" value="InterPro"/>
</dbReference>
<reference evidence="14" key="2">
    <citation type="submission" date="2025-08" db="UniProtKB">
        <authorList>
            <consortium name="Ensembl"/>
        </authorList>
    </citation>
    <scope>IDENTIFICATION</scope>
</reference>
<evidence type="ECO:0000256" key="2">
    <source>
        <dbReference type="ARBA" id="ARBA00022473"/>
    </source>
</evidence>
<evidence type="ECO:0000256" key="3">
    <source>
        <dbReference type="ARBA" id="ARBA00022723"/>
    </source>
</evidence>
<evidence type="ECO:0000313" key="14">
    <source>
        <dbReference type="Ensembl" id="ENSCMMP00000023865.1"/>
    </source>
</evidence>
<dbReference type="GO" id="GO:0008270">
    <property type="term" value="F:zinc ion binding"/>
    <property type="evidence" value="ECO:0007669"/>
    <property type="project" value="UniProtKB-KW"/>
</dbReference>
<keyword evidence="4" id="KW-0863">Zinc-finger</keyword>
<feature type="region of interest" description="Disordered" evidence="11">
    <location>
        <begin position="244"/>
        <end position="297"/>
    </location>
</feature>
<feature type="compositionally biased region" description="Gly residues" evidence="11">
    <location>
        <begin position="429"/>
        <end position="449"/>
    </location>
</feature>
<keyword evidence="9" id="KW-0675">Receptor</keyword>
<feature type="region of interest" description="Disordered" evidence="11">
    <location>
        <begin position="475"/>
        <end position="494"/>
    </location>
</feature>
<evidence type="ECO:0000256" key="11">
    <source>
        <dbReference type="SAM" id="MobiDB-lite"/>
    </source>
</evidence>
<reference evidence="14" key="1">
    <citation type="submission" date="2018-09" db="EMBL/GenBank/DDBJ databases">
        <title>Common duck and Muscovy duck high density SNP chip.</title>
        <authorList>
            <person name="Vignal A."/>
            <person name="Thebault N."/>
            <person name="Warren W.C."/>
        </authorList>
    </citation>
    <scope>NUCLEOTIDE SEQUENCE [LARGE SCALE GENOMIC DNA]</scope>
</reference>
<feature type="compositionally biased region" description="Gly residues" evidence="11">
    <location>
        <begin position="92"/>
        <end position="103"/>
    </location>
</feature>
<evidence type="ECO:0000256" key="8">
    <source>
        <dbReference type="ARBA" id="ARBA00023163"/>
    </source>
</evidence>
<evidence type="ECO:0000256" key="7">
    <source>
        <dbReference type="ARBA" id="ARBA00023125"/>
    </source>
</evidence>
<keyword evidence="3" id="KW-0479">Metal-binding</keyword>
<feature type="region of interest" description="Disordered" evidence="11">
    <location>
        <begin position="183"/>
        <end position="211"/>
    </location>
</feature>
<dbReference type="GO" id="GO:0008142">
    <property type="term" value="F:oxysterol binding"/>
    <property type="evidence" value="ECO:0007669"/>
    <property type="project" value="TreeGrafter"/>
</dbReference>
<dbReference type="InterPro" id="IPR003079">
    <property type="entry name" value="ROR_rcpt"/>
</dbReference>
<keyword evidence="7" id="KW-0238">DNA-binding</keyword>
<evidence type="ECO:0000256" key="4">
    <source>
        <dbReference type="ARBA" id="ARBA00022771"/>
    </source>
</evidence>
<feature type="domain" description="Nuclear receptor" evidence="12">
    <location>
        <begin position="130"/>
        <end position="181"/>
    </location>
</feature>
<dbReference type="PRINTS" id="PR00398">
    <property type="entry name" value="STRDHORMONER"/>
</dbReference>
<feature type="compositionally biased region" description="Low complexity" evidence="11">
    <location>
        <begin position="577"/>
        <end position="595"/>
    </location>
</feature>